<keyword evidence="2" id="KW-0418">Kinase</keyword>
<feature type="region of interest" description="Disordered" evidence="1">
    <location>
        <begin position="236"/>
        <end position="263"/>
    </location>
</feature>
<dbReference type="GO" id="GO:0019210">
    <property type="term" value="F:kinase inhibitor activity"/>
    <property type="evidence" value="ECO:0007669"/>
    <property type="project" value="InterPro"/>
</dbReference>
<feature type="region of interest" description="Disordered" evidence="1">
    <location>
        <begin position="160"/>
        <end position="179"/>
    </location>
</feature>
<keyword evidence="3" id="KW-1185">Reference proteome</keyword>
<feature type="compositionally biased region" description="Pro residues" evidence="1">
    <location>
        <begin position="250"/>
        <end position="259"/>
    </location>
</feature>
<keyword evidence="2" id="KW-0808">Transferase</keyword>
<dbReference type="GO" id="GO:0005886">
    <property type="term" value="C:plasma membrane"/>
    <property type="evidence" value="ECO:0007669"/>
    <property type="project" value="InterPro"/>
</dbReference>
<dbReference type="AlphaFoldDB" id="A0AAQ3JXR0"/>
<organism evidence="2 3">
    <name type="scientific">Canna indica</name>
    <name type="common">Indian-shot</name>
    <dbReference type="NCBI Taxonomy" id="4628"/>
    <lineage>
        <taxon>Eukaryota</taxon>
        <taxon>Viridiplantae</taxon>
        <taxon>Streptophyta</taxon>
        <taxon>Embryophyta</taxon>
        <taxon>Tracheophyta</taxon>
        <taxon>Spermatophyta</taxon>
        <taxon>Magnoliopsida</taxon>
        <taxon>Liliopsida</taxon>
        <taxon>Zingiberales</taxon>
        <taxon>Cannaceae</taxon>
        <taxon>Canna</taxon>
    </lineage>
</organism>
<evidence type="ECO:0000256" key="1">
    <source>
        <dbReference type="SAM" id="MobiDB-lite"/>
    </source>
</evidence>
<accession>A0AAQ3JXR0</accession>
<gene>
    <name evidence="2" type="ORF">Cni_G04757</name>
</gene>
<sequence>MTTMMMWHNLIGSHGGDVVLLSCPNKIPRSIIQVAKLINYFTAPSHSLLSQERKPPTQQLISVKARLHLLMERTSDGDGPRVSGASKAAAFPALSSFPSPSSSSSSDFEFTVSLSPASRRASHQLCPADELFYKGQLLPLHLSPRISMVRTLFLASASASSTDTGTTTSRDSNGSSSSSAFSAAELALPDCDSSRPSSVTEEEARRVSGAAKRHAGSKYLSSLATRFSSVFLHRGSKKLDPSADPNTAAPTPPPPPSPPTKRAKEVIKKYVKKVKPIYDKLSVLQQRHNQPQPPTSQQQQSKKMFSFSIRKERLLTGSGKKNALDDDHKNGRRKDMTYSCSHSFSGNLLGYPTRKKQWAASCPSSMRSSPSHSGLLYTGGAGGGFPETPPALSLSASSMEELQNAIQSAIAHCKSSMIPANPKKSPGPGSNNDIEISRSR</sequence>
<reference evidence="2 3" key="1">
    <citation type="submission" date="2023-10" db="EMBL/GenBank/DDBJ databases">
        <title>Chromosome-scale genome assembly provides insights into flower coloration mechanisms of Canna indica.</title>
        <authorList>
            <person name="Li C."/>
        </authorList>
    </citation>
    <scope>NUCLEOTIDE SEQUENCE [LARGE SCALE GENOMIC DNA]</scope>
    <source>
        <tissue evidence="2">Flower</tissue>
    </source>
</reference>
<feature type="region of interest" description="Disordered" evidence="1">
    <location>
        <begin position="187"/>
        <end position="215"/>
    </location>
</feature>
<feature type="region of interest" description="Disordered" evidence="1">
    <location>
        <begin position="415"/>
        <end position="440"/>
    </location>
</feature>
<protein>
    <submittedName>
        <fullName evidence="2">Membrane-associated kinase regulator 1</fullName>
    </submittedName>
</protein>
<name>A0AAQ3JXR0_9LILI</name>
<dbReference type="PANTHER" id="PTHR33312">
    <property type="entry name" value="MEMBRANE-ASSOCIATED KINASE REGULATOR 4-RELATED"/>
    <property type="match status" value="1"/>
</dbReference>
<dbReference type="PANTHER" id="PTHR33312:SF8">
    <property type="entry name" value="MEMBRANE-ASSOCIATED KINASE REGULATOR 1-RELATED"/>
    <property type="match status" value="1"/>
</dbReference>
<evidence type="ECO:0000313" key="3">
    <source>
        <dbReference type="Proteomes" id="UP001327560"/>
    </source>
</evidence>
<dbReference type="GO" id="GO:0016301">
    <property type="term" value="F:kinase activity"/>
    <property type="evidence" value="ECO:0007669"/>
    <property type="project" value="UniProtKB-KW"/>
</dbReference>
<dbReference type="Proteomes" id="UP001327560">
    <property type="component" value="Chromosome 2"/>
</dbReference>
<dbReference type="InterPro" id="IPR039620">
    <property type="entry name" value="BKI1/MAKR1/3/4"/>
</dbReference>
<evidence type="ECO:0000313" key="2">
    <source>
        <dbReference type="EMBL" id="WOK96050.1"/>
    </source>
</evidence>
<dbReference type="EMBL" id="CP136891">
    <property type="protein sequence ID" value="WOK96050.1"/>
    <property type="molecule type" value="Genomic_DNA"/>
</dbReference>
<proteinExistence type="predicted"/>